<dbReference type="Pfam" id="PF07398">
    <property type="entry name" value="MDMPI_C"/>
    <property type="match status" value="1"/>
</dbReference>
<dbReference type="Pfam" id="PF11716">
    <property type="entry name" value="MDMPI_N"/>
    <property type="match status" value="1"/>
</dbReference>
<dbReference type="PANTHER" id="PTHR40758:SF1">
    <property type="entry name" value="CONSERVED PROTEIN"/>
    <property type="match status" value="1"/>
</dbReference>
<gene>
    <name evidence="1" type="ORF">SAMN05421630_107406</name>
</gene>
<dbReference type="GO" id="GO:0046872">
    <property type="term" value="F:metal ion binding"/>
    <property type="evidence" value="ECO:0007669"/>
    <property type="project" value="InterPro"/>
</dbReference>
<dbReference type="InterPro" id="IPR034660">
    <property type="entry name" value="DinB/YfiT-like"/>
</dbReference>
<evidence type="ECO:0000313" key="1">
    <source>
        <dbReference type="EMBL" id="SDD34995.1"/>
    </source>
</evidence>
<protein>
    <submittedName>
        <fullName evidence="1">TIGR03083 family protein</fullName>
    </submittedName>
</protein>
<dbReference type="STRING" id="530584.SAMN05421630_107406"/>
<dbReference type="Proteomes" id="UP000199494">
    <property type="component" value="Unassembled WGS sequence"/>
</dbReference>
<name>A0A1G6U362_9PSEU</name>
<proteinExistence type="predicted"/>
<dbReference type="OrthoDB" id="3671213at2"/>
<keyword evidence="2" id="KW-1185">Reference proteome</keyword>
<dbReference type="InterPro" id="IPR024344">
    <property type="entry name" value="MDMPI_metal-binding"/>
</dbReference>
<dbReference type="InterPro" id="IPR010872">
    <property type="entry name" value="MDMPI_C-term_domain"/>
</dbReference>
<dbReference type="RefSeq" id="WP_091807388.1">
    <property type="nucleotide sequence ID" value="NZ_CP016353.1"/>
</dbReference>
<dbReference type="PANTHER" id="PTHR40758">
    <property type="entry name" value="CONSERVED PROTEIN"/>
    <property type="match status" value="1"/>
</dbReference>
<evidence type="ECO:0000313" key="2">
    <source>
        <dbReference type="Proteomes" id="UP000199494"/>
    </source>
</evidence>
<reference evidence="1 2" key="1">
    <citation type="submission" date="2016-10" db="EMBL/GenBank/DDBJ databases">
        <authorList>
            <person name="de Groot N.N."/>
        </authorList>
    </citation>
    <scope>NUCLEOTIDE SEQUENCE [LARGE SCALE GENOMIC DNA]</scope>
    <source>
        <strain evidence="1 2">CGMCC 4.5506</strain>
    </source>
</reference>
<dbReference type="AlphaFoldDB" id="A0A1G6U362"/>
<dbReference type="GO" id="GO:0005886">
    <property type="term" value="C:plasma membrane"/>
    <property type="evidence" value="ECO:0007669"/>
    <property type="project" value="TreeGrafter"/>
</dbReference>
<dbReference type="EMBL" id="FMZE01000007">
    <property type="protein sequence ID" value="SDD34995.1"/>
    <property type="molecule type" value="Genomic_DNA"/>
</dbReference>
<organism evidence="1 2">
    <name type="scientific">Prauserella marina</name>
    <dbReference type="NCBI Taxonomy" id="530584"/>
    <lineage>
        <taxon>Bacteria</taxon>
        <taxon>Bacillati</taxon>
        <taxon>Actinomycetota</taxon>
        <taxon>Actinomycetes</taxon>
        <taxon>Pseudonocardiales</taxon>
        <taxon>Pseudonocardiaceae</taxon>
        <taxon>Prauserella</taxon>
    </lineage>
</organism>
<sequence length="254" mass="28332">MAGQALIDHGRFLEALGYECELLIESSHATPPDLPVPLSPGWTVGEVLRHVGSMYRQTLGWLVDGALPREWQRDPAPGQTVESYVREGFVDLQEVLAWHDPGERAATWWPADPTYGFWARRMAHETTIHRYDVEDAARMPHAEIADDFAIDGIDEALALWFSHRLPMLGLSGTRGSSVAVRSGGHTWIARAGPEETVAWHCSDREVEHADAVVSGSPVIVYLWLWGRRWLTEIHSDGDADAVGQLWALLRLATK</sequence>
<dbReference type="SUPFAM" id="SSF109854">
    <property type="entry name" value="DinB/YfiT-like putative metalloenzymes"/>
    <property type="match status" value="1"/>
</dbReference>
<accession>A0A1G6U362</accession>